<dbReference type="PANTHER" id="PTHR11839:SF31">
    <property type="entry name" value="ADP-RIBOSE PYROPHOSPHATASE"/>
    <property type="match status" value="1"/>
</dbReference>
<protein>
    <submittedName>
        <fullName evidence="4">ADP-ribose pyrophosphatase</fullName>
        <ecNumber evidence="4">3.6.1.13</ecNumber>
    </submittedName>
</protein>
<dbReference type="PROSITE" id="PS51462">
    <property type="entry name" value="NUDIX"/>
    <property type="match status" value="1"/>
</dbReference>
<dbReference type="GO" id="GO:0006753">
    <property type="term" value="P:nucleoside phosphate metabolic process"/>
    <property type="evidence" value="ECO:0007669"/>
    <property type="project" value="TreeGrafter"/>
</dbReference>
<sequence length="317" mass="35135">MSEPLSDEPVEPEILTSERVFNGMVWGVRAETFRYGGGELRREFLDHTGAVAVLALDDEDRVALIKQYRHPVRAREWEIPAGLLDIDGEDALLAAQRELGEETDLQAERWDLLAEFATSPGGSDEAIRIYLARGLSATGSAFEREAEEADMELRWVPLDGVVEAVLARRVQNPSLTIAVLAAHALRARDWRGLGDASSEWTRHPRARRGDPARLRRRLSPPGERRARSLGAHPLRLPARPRALPGWLDSRGTDDLGTLRRATSGSSPPGSRPDRSGRSRRARGRGSSRACAACIGSPWRRASSPMTSRTTWCRRSSR</sequence>
<dbReference type="Pfam" id="PF00293">
    <property type="entry name" value="NUDIX"/>
    <property type="match status" value="1"/>
</dbReference>
<reference evidence="4 5" key="1">
    <citation type="submission" date="2015-08" db="EMBL/GenBank/DDBJ databases">
        <title>Draft Genome Sequence of Rathayibacter sp. Strain VKM Ac-2596 Isolated from Leaf Gall Induced by Plant-Parasitic Nematodes.</title>
        <authorList>
            <person name="Vasilenko O.V."/>
            <person name="Starodumova I.P."/>
            <person name="Tarlachkov S.V."/>
            <person name="Dorofeeva L.V."/>
            <person name="Evtushenko L.I."/>
        </authorList>
    </citation>
    <scope>NUCLEOTIDE SEQUENCE [LARGE SCALE GENOMIC DNA]</scope>
    <source>
        <strain evidence="4 5">VKM Ac-2596</strain>
    </source>
</reference>
<feature type="region of interest" description="Disordered" evidence="2">
    <location>
        <begin position="195"/>
        <end position="317"/>
    </location>
</feature>
<comment type="caution">
    <text evidence="4">The sequence shown here is derived from an EMBL/GenBank/DDBJ whole genome shotgun (WGS) entry which is preliminary data.</text>
</comment>
<evidence type="ECO:0000256" key="2">
    <source>
        <dbReference type="SAM" id="MobiDB-lite"/>
    </source>
</evidence>
<evidence type="ECO:0000313" key="5">
    <source>
        <dbReference type="Proteomes" id="UP000076717"/>
    </source>
</evidence>
<feature type="compositionally biased region" description="Low complexity" evidence="2">
    <location>
        <begin position="231"/>
        <end position="244"/>
    </location>
</feature>
<dbReference type="EC" id="3.6.1.13" evidence="4"/>
<feature type="compositionally biased region" description="Low complexity" evidence="2">
    <location>
        <begin position="306"/>
        <end position="317"/>
    </location>
</feature>
<dbReference type="CDD" id="cd24158">
    <property type="entry name" value="NUDIX_ADPRase_Rv1700"/>
    <property type="match status" value="1"/>
</dbReference>
<dbReference type="PATRIC" id="fig|1671680.3.peg.2829"/>
<name>A0A162GN50_9MICO</name>
<keyword evidence="1 4" id="KW-0378">Hydrolase</keyword>
<dbReference type="Proteomes" id="UP000076717">
    <property type="component" value="Unassembled WGS sequence"/>
</dbReference>
<evidence type="ECO:0000259" key="3">
    <source>
        <dbReference type="PROSITE" id="PS51462"/>
    </source>
</evidence>
<dbReference type="GO" id="GO:0019693">
    <property type="term" value="P:ribose phosphate metabolic process"/>
    <property type="evidence" value="ECO:0007669"/>
    <property type="project" value="TreeGrafter"/>
</dbReference>
<dbReference type="InterPro" id="IPR000086">
    <property type="entry name" value="NUDIX_hydrolase_dom"/>
</dbReference>
<feature type="domain" description="Nudix hydrolase" evidence="3">
    <location>
        <begin position="45"/>
        <end position="183"/>
    </location>
</feature>
<dbReference type="AlphaFoldDB" id="A0A162GN50"/>
<dbReference type="Gene3D" id="3.90.79.10">
    <property type="entry name" value="Nucleoside Triphosphate Pyrophosphohydrolase"/>
    <property type="match status" value="1"/>
</dbReference>
<dbReference type="InterPro" id="IPR015797">
    <property type="entry name" value="NUDIX_hydrolase-like_dom_sf"/>
</dbReference>
<dbReference type="GO" id="GO:0047631">
    <property type="term" value="F:ADP-ribose diphosphatase activity"/>
    <property type="evidence" value="ECO:0007669"/>
    <property type="project" value="UniProtKB-EC"/>
</dbReference>
<dbReference type="SUPFAM" id="SSF55811">
    <property type="entry name" value="Nudix"/>
    <property type="match status" value="1"/>
</dbReference>
<keyword evidence="5" id="KW-1185">Reference proteome</keyword>
<dbReference type="PANTHER" id="PTHR11839">
    <property type="entry name" value="UDP/ADP-SUGAR PYROPHOSPHATASE"/>
    <property type="match status" value="1"/>
</dbReference>
<dbReference type="EMBL" id="LIIN01000118">
    <property type="protein sequence ID" value="KZX20248.1"/>
    <property type="molecule type" value="Genomic_DNA"/>
</dbReference>
<feature type="compositionally biased region" description="Low complexity" evidence="2">
    <location>
        <begin position="259"/>
        <end position="268"/>
    </location>
</feature>
<organism evidence="4 5">
    <name type="scientific">Rathayibacter tanaceti</name>
    <dbReference type="NCBI Taxonomy" id="1671680"/>
    <lineage>
        <taxon>Bacteria</taxon>
        <taxon>Bacillati</taxon>
        <taxon>Actinomycetota</taxon>
        <taxon>Actinomycetes</taxon>
        <taxon>Micrococcales</taxon>
        <taxon>Microbacteriaceae</taxon>
        <taxon>Rathayibacter</taxon>
    </lineage>
</organism>
<proteinExistence type="predicted"/>
<accession>A0A162GN50</accession>
<dbReference type="GO" id="GO:0005829">
    <property type="term" value="C:cytosol"/>
    <property type="evidence" value="ECO:0007669"/>
    <property type="project" value="TreeGrafter"/>
</dbReference>
<gene>
    <name evidence="4" type="primary">nudF_2</name>
    <name evidence="4" type="ORF">ACH61_02637</name>
</gene>
<evidence type="ECO:0000256" key="1">
    <source>
        <dbReference type="ARBA" id="ARBA00022801"/>
    </source>
</evidence>
<evidence type="ECO:0000313" key="4">
    <source>
        <dbReference type="EMBL" id="KZX20248.1"/>
    </source>
</evidence>